<dbReference type="PANTHER" id="PTHR16040:SF7">
    <property type="entry name" value="AUSTRALIN, ISOFORM A-RELATED"/>
    <property type="match status" value="1"/>
</dbReference>
<dbReference type="GO" id="GO:0000775">
    <property type="term" value="C:chromosome, centromeric region"/>
    <property type="evidence" value="ECO:0007669"/>
    <property type="project" value="UniProtKB-SubCell"/>
</dbReference>
<evidence type="ECO:0000259" key="11">
    <source>
        <dbReference type="Pfam" id="PF10444"/>
    </source>
</evidence>
<evidence type="ECO:0000256" key="5">
    <source>
        <dbReference type="ARBA" id="ARBA00022618"/>
    </source>
</evidence>
<sequence>MTTRRFSQEEKKQLLANLDFEVEHRIRQLEEWLQDALQNFKLHQEGLISRIPRPVRAVNMAEFADKYDGDVQACLRGLQSARLGAGGTDALAIDKDTRKRKWASAQEDADSSSGNLNNADAGPSRPPKNARLAPMTPKKKVGLSTIHESGQKRVFQKTPGATRTFGRPPPSPSPQKLTRKTPSATSTFARTASPSKPTHSSLSRAQITQSSHPQPQFSSRRPPSTSTFAPTLPKAP</sequence>
<organism evidence="12 13">
    <name type="scientific">Coniophora puteana (strain RWD-64-598)</name>
    <name type="common">Brown rot fungus</name>
    <dbReference type="NCBI Taxonomy" id="741705"/>
    <lineage>
        <taxon>Eukaryota</taxon>
        <taxon>Fungi</taxon>
        <taxon>Dikarya</taxon>
        <taxon>Basidiomycota</taxon>
        <taxon>Agaricomycotina</taxon>
        <taxon>Agaricomycetes</taxon>
        <taxon>Agaricomycetidae</taxon>
        <taxon>Boletales</taxon>
        <taxon>Coniophorineae</taxon>
        <taxon>Coniophoraceae</taxon>
        <taxon>Coniophora</taxon>
    </lineage>
</organism>
<keyword evidence="9" id="KW-0137">Centromere</keyword>
<feature type="compositionally biased region" description="Polar residues" evidence="10">
    <location>
        <begin position="174"/>
        <end position="207"/>
    </location>
</feature>
<feature type="non-terminal residue" evidence="12">
    <location>
        <position position="236"/>
    </location>
</feature>
<accession>A0A5M3MQC6</accession>
<dbReference type="InterPro" id="IPR018867">
    <property type="entry name" value="Cell_div_borealin"/>
</dbReference>
<dbReference type="AlphaFoldDB" id="A0A5M3MQC6"/>
<reference evidence="13" key="1">
    <citation type="journal article" date="2012" name="Science">
        <title>The Paleozoic origin of enzymatic lignin decomposition reconstructed from 31 fungal genomes.</title>
        <authorList>
            <person name="Floudas D."/>
            <person name="Binder M."/>
            <person name="Riley R."/>
            <person name="Barry K."/>
            <person name="Blanchette R.A."/>
            <person name="Henrissat B."/>
            <person name="Martinez A.T."/>
            <person name="Otillar R."/>
            <person name="Spatafora J.W."/>
            <person name="Yadav J.S."/>
            <person name="Aerts A."/>
            <person name="Benoit I."/>
            <person name="Boyd A."/>
            <person name="Carlson A."/>
            <person name="Copeland A."/>
            <person name="Coutinho P.M."/>
            <person name="de Vries R.P."/>
            <person name="Ferreira P."/>
            <person name="Findley K."/>
            <person name="Foster B."/>
            <person name="Gaskell J."/>
            <person name="Glotzer D."/>
            <person name="Gorecki P."/>
            <person name="Heitman J."/>
            <person name="Hesse C."/>
            <person name="Hori C."/>
            <person name="Igarashi K."/>
            <person name="Jurgens J.A."/>
            <person name="Kallen N."/>
            <person name="Kersten P."/>
            <person name="Kohler A."/>
            <person name="Kuees U."/>
            <person name="Kumar T.K.A."/>
            <person name="Kuo A."/>
            <person name="LaButti K."/>
            <person name="Larrondo L.F."/>
            <person name="Lindquist E."/>
            <person name="Ling A."/>
            <person name="Lombard V."/>
            <person name="Lucas S."/>
            <person name="Lundell T."/>
            <person name="Martin R."/>
            <person name="McLaughlin D.J."/>
            <person name="Morgenstern I."/>
            <person name="Morin E."/>
            <person name="Murat C."/>
            <person name="Nagy L.G."/>
            <person name="Nolan M."/>
            <person name="Ohm R.A."/>
            <person name="Patyshakuliyeva A."/>
            <person name="Rokas A."/>
            <person name="Ruiz-Duenas F.J."/>
            <person name="Sabat G."/>
            <person name="Salamov A."/>
            <person name="Samejima M."/>
            <person name="Schmutz J."/>
            <person name="Slot J.C."/>
            <person name="St John F."/>
            <person name="Stenlid J."/>
            <person name="Sun H."/>
            <person name="Sun S."/>
            <person name="Syed K."/>
            <person name="Tsang A."/>
            <person name="Wiebenga A."/>
            <person name="Young D."/>
            <person name="Pisabarro A."/>
            <person name="Eastwood D.C."/>
            <person name="Martin F."/>
            <person name="Cullen D."/>
            <person name="Grigoriev I.V."/>
            <person name="Hibbett D.S."/>
        </authorList>
    </citation>
    <scope>NUCLEOTIDE SEQUENCE [LARGE SCALE GENOMIC DNA]</scope>
    <source>
        <strain evidence="13">RWD-64-598 SS2</strain>
    </source>
</reference>
<keyword evidence="13" id="KW-1185">Reference proteome</keyword>
<dbReference type="InterPro" id="IPR018851">
    <property type="entry name" value="Borealin_N"/>
</dbReference>
<gene>
    <name evidence="12" type="ORF">CONPUDRAFT_137366</name>
</gene>
<evidence type="ECO:0000256" key="10">
    <source>
        <dbReference type="SAM" id="MobiDB-lite"/>
    </source>
</evidence>
<dbReference type="GO" id="GO:0005634">
    <property type="term" value="C:nucleus"/>
    <property type="evidence" value="ECO:0007669"/>
    <property type="project" value="UniProtKB-SubCell"/>
</dbReference>
<evidence type="ECO:0000256" key="4">
    <source>
        <dbReference type="ARBA" id="ARBA00022454"/>
    </source>
</evidence>
<feature type="compositionally biased region" description="Low complexity" evidence="10">
    <location>
        <begin position="208"/>
        <end position="236"/>
    </location>
</feature>
<feature type="domain" description="Borealin N-terminal" evidence="11">
    <location>
        <begin position="10"/>
        <end position="66"/>
    </location>
</feature>
<dbReference type="GeneID" id="19201012"/>
<keyword evidence="7" id="KW-0539">Nucleus</keyword>
<dbReference type="EMBL" id="JH711578">
    <property type="protein sequence ID" value="EIW81398.1"/>
    <property type="molecule type" value="Genomic_DNA"/>
</dbReference>
<evidence type="ECO:0000256" key="3">
    <source>
        <dbReference type="ARBA" id="ARBA00009914"/>
    </source>
</evidence>
<dbReference type="GO" id="GO:0000070">
    <property type="term" value="P:mitotic sister chromatid segregation"/>
    <property type="evidence" value="ECO:0007669"/>
    <property type="project" value="TreeGrafter"/>
</dbReference>
<evidence type="ECO:0000256" key="1">
    <source>
        <dbReference type="ARBA" id="ARBA00004123"/>
    </source>
</evidence>
<feature type="region of interest" description="Disordered" evidence="10">
    <location>
        <begin position="96"/>
        <end position="236"/>
    </location>
</feature>
<dbReference type="Proteomes" id="UP000053558">
    <property type="component" value="Unassembled WGS sequence"/>
</dbReference>
<keyword evidence="6" id="KW-0498">Mitosis</keyword>
<evidence type="ECO:0000256" key="7">
    <source>
        <dbReference type="ARBA" id="ARBA00023242"/>
    </source>
</evidence>
<keyword evidence="5" id="KW-0132">Cell division</keyword>
<comment type="caution">
    <text evidence="12">The sequence shown here is derived from an EMBL/GenBank/DDBJ whole genome shotgun (WGS) entry which is preliminary data.</text>
</comment>
<keyword evidence="4" id="KW-0158">Chromosome</keyword>
<dbReference type="GO" id="GO:0032133">
    <property type="term" value="C:chromosome passenger complex"/>
    <property type="evidence" value="ECO:0007669"/>
    <property type="project" value="TreeGrafter"/>
</dbReference>
<dbReference type="OMA" id="KWASAQE"/>
<protein>
    <recommendedName>
        <fullName evidence="11">Borealin N-terminal domain-containing protein</fullName>
    </recommendedName>
</protein>
<dbReference type="Pfam" id="PF10444">
    <property type="entry name" value="Nbl1_Borealin_N"/>
    <property type="match status" value="1"/>
</dbReference>
<evidence type="ECO:0000256" key="9">
    <source>
        <dbReference type="ARBA" id="ARBA00023328"/>
    </source>
</evidence>
<dbReference type="PANTHER" id="PTHR16040">
    <property type="entry name" value="AUSTRALIN, ISOFORM A-RELATED"/>
    <property type="match status" value="1"/>
</dbReference>
<dbReference type="GO" id="GO:0051233">
    <property type="term" value="C:spindle midzone"/>
    <property type="evidence" value="ECO:0007669"/>
    <property type="project" value="TreeGrafter"/>
</dbReference>
<comment type="similarity">
    <text evidence="3">Belongs to the borealin family.</text>
</comment>
<evidence type="ECO:0000313" key="12">
    <source>
        <dbReference type="EMBL" id="EIW81398.1"/>
    </source>
</evidence>
<evidence type="ECO:0000256" key="6">
    <source>
        <dbReference type="ARBA" id="ARBA00022776"/>
    </source>
</evidence>
<evidence type="ECO:0000256" key="2">
    <source>
        <dbReference type="ARBA" id="ARBA00004584"/>
    </source>
</evidence>
<dbReference type="OrthoDB" id="2392550at2759"/>
<name>A0A5M3MQC6_CONPW</name>
<evidence type="ECO:0000313" key="13">
    <source>
        <dbReference type="Proteomes" id="UP000053558"/>
    </source>
</evidence>
<keyword evidence="8" id="KW-0131">Cell cycle</keyword>
<dbReference type="GO" id="GO:0051301">
    <property type="term" value="P:cell division"/>
    <property type="evidence" value="ECO:0007669"/>
    <property type="project" value="UniProtKB-KW"/>
</dbReference>
<proteinExistence type="inferred from homology"/>
<evidence type="ECO:0000256" key="8">
    <source>
        <dbReference type="ARBA" id="ARBA00023306"/>
    </source>
</evidence>
<dbReference type="KEGG" id="cput:CONPUDRAFT_137366"/>
<comment type="subcellular location">
    <subcellularLocation>
        <location evidence="2">Chromosome</location>
        <location evidence="2">Centromere</location>
    </subcellularLocation>
    <subcellularLocation>
        <location evidence="1">Nucleus</location>
    </subcellularLocation>
</comment>
<dbReference type="RefSeq" id="XP_007768751.1">
    <property type="nucleotide sequence ID" value="XM_007770561.1"/>
</dbReference>